<dbReference type="SUPFAM" id="SSF51445">
    <property type="entry name" value="(Trans)glycosidases"/>
    <property type="match status" value="1"/>
</dbReference>
<keyword evidence="2" id="KW-0378">Hydrolase</keyword>
<evidence type="ECO:0000256" key="2">
    <source>
        <dbReference type="ARBA" id="ARBA00022801"/>
    </source>
</evidence>
<gene>
    <name evidence="8" type="ORF">SAMN02746066_03468</name>
</gene>
<name>A0A1M7LWP9_9FIRM</name>
<dbReference type="Gene3D" id="3.20.20.80">
    <property type="entry name" value="Glycosidases"/>
    <property type="match status" value="1"/>
</dbReference>
<evidence type="ECO:0000259" key="4">
    <source>
        <dbReference type="Pfam" id="PF00703"/>
    </source>
</evidence>
<dbReference type="SUPFAM" id="SSF49785">
    <property type="entry name" value="Galactose-binding domain-like"/>
    <property type="match status" value="2"/>
</dbReference>
<dbReference type="GO" id="GO:0004553">
    <property type="term" value="F:hydrolase activity, hydrolyzing O-glycosyl compounds"/>
    <property type="evidence" value="ECO:0007669"/>
    <property type="project" value="InterPro"/>
</dbReference>
<feature type="domain" description="Glycoside hydrolase family 2 catalytic" evidence="5">
    <location>
        <begin position="305"/>
        <end position="550"/>
    </location>
</feature>
<evidence type="ECO:0000259" key="6">
    <source>
        <dbReference type="Pfam" id="PF16355"/>
    </source>
</evidence>
<dbReference type="InterPro" id="IPR006102">
    <property type="entry name" value="Ig-like_GH2"/>
</dbReference>
<dbReference type="NCBIfam" id="NF041462">
    <property type="entry name" value="GalA"/>
    <property type="match status" value="1"/>
</dbReference>
<dbReference type="RefSeq" id="WP_073289664.1">
    <property type="nucleotide sequence ID" value="NZ_FRCP01000018.1"/>
</dbReference>
<dbReference type="Pfam" id="PF00703">
    <property type="entry name" value="Glyco_hydro_2"/>
    <property type="match status" value="1"/>
</dbReference>
<dbReference type="InterPro" id="IPR008979">
    <property type="entry name" value="Galactose-bd-like_sf"/>
</dbReference>
<dbReference type="PANTHER" id="PTHR42732:SF1">
    <property type="entry name" value="BETA-MANNOSIDASE"/>
    <property type="match status" value="1"/>
</dbReference>
<accession>A0A1M7LWP9</accession>
<dbReference type="Pfam" id="PF16355">
    <property type="entry name" value="DUF4982"/>
    <property type="match status" value="1"/>
</dbReference>
<dbReference type="Proteomes" id="UP000184038">
    <property type="component" value="Unassembled WGS sequence"/>
</dbReference>
<dbReference type="STRING" id="1120996.SAMN02746066_03468"/>
<evidence type="ECO:0000259" key="5">
    <source>
        <dbReference type="Pfam" id="PF02836"/>
    </source>
</evidence>
<dbReference type="SUPFAM" id="SSF49373">
    <property type="entry name" value="Invasin/intimin cell-adhesion fragments"/>
    <property type="match status" value="1"/>
</dbReference>
<sequence>MKRYKKGQQVYSLNHGWRFVEKDISVLPPTKQHDDVYGFSKAGAYRGPADANYDDADWEIVNLPHDWVTKHDFVEEGSPNQGYKERGIGWYRMRFELSEEDRNKQILLEFEGMSCDSQVYVNGSILKHNYSGYNSFCVDMTDMANFGVIPNTLAVRIDASAWEGWWYEGAGIYRNVWLVKKSEVHLAHDGIFIMPELEDNTTWKVHVSAEIENSFEYEHMVEVITCLYDQEGNLVGEAALTGKDIVCGYETATVTGEIYVNNPILWSVKQPYLYKAVTKLYKGNDCIDEVEEKIGFRTISIDAKDGFWLNGENIKLLGFCNHQDHAGIGVAVPYSIKEYRVRLLQELGANAYRCAHNPDPEILDICDELGVMVMVENRTYSSSEETLREVEGIVRQSRNHPCVILYSVFNEEPLQGTHKGRRMAGALQAAVRRIDDTRPVMGAFNGGYMEEEGASTILDVTGINYNPGRYDEFHKKYPDTPLIGTETASAFMVRGEYETDYSKNLINSYDDECALWGNTISEAWKMVVERPFVAGAFVWTGFDYRGEPTPFTWPSVGTFFGTYDSCGFEKDACYFYKAYWKQEPIVHIISPWSEGHETGTQIRIKVVTNCEEVALLVNDRIIDRKPADPINHVEFTASYEEGEIKAIGYRNGEIVANDYQLTAGKPASLEVSLSKETLVTDGFDAVAVNVTLIDQNGTAIPNADHTLTFEVGNGTILGVGNGDPNSHEDDVTNKRKLFHGKAQAIIAPIDKGSVVVKVSANELDLQTEVMIPVREVESFSYVEPVEERVIDNWRMYYQLFDEMPNPNPKVDKNDMNSFEPIAFNGAPQTQLTDQLHKYALYRCVANLGEAKENRYLYISDIKGYAWIYLNGELLASRTDSFGGHMIIDLPKEVKGNQVLTIIIHNENEEWPQAGICSPVVMKEL</sequence>
<dbReference type="Gene3D" id="2.60.120.260">
    <property type="entry name" value="Galactose-binding domain-like"/>
    <property type="match status" value="2"/>
</dbReference>
<organism evidence="8 9">
    <name type="scientific">Anaerosporobacter mobilis DSM 15930</name>
    <dbReference type="NCBI Taxonomy" id="1120996"/>
    <lineage>
        <taxon>Bacteria</taxon>
        <taxon>Bacillati</taxon>
        <taxon>Bacillota</taxon>
        <taxon>Clostridia</taxon>
        <taxon>Lachnospirales</taxon>
        <taxon>Lachnospiraceae</taxon>
        <taxon>Anaerosporobacter</taxon>
    </lineage>
</organism>
<dbReference type="InterPro" id="IPR051913">
    <property type="entry name" value="GH2_Domain-Containing"/>
</dbReference>
<dbReference type="InterPro" id="IPR006103">
    <property type="entry name" value="Glyco_hydro_2_cat"/>
</dbReference>
<evidence type="ECO:0000259" key="7">
    <source>
        <dbReference type="Pfam" id="PF18565"/>
    </source>
</evidence>
<feature type="domain" description="Glycoside hydrolase family 2 immunoglobulin-like beta-sandwich" evidence="4">
    <location>
        <begin position="190"/>
        <end position="297"/>
    </location>
</feature>
<evidence type="ECO:0000313" key="8">
    <source>
        <dbReference type="EMBL" id="SHM82693.1"/>
    </source>
</evidence>
<proteinExistence type="inferred from homology"/>
<keyword evidence="9" id="KW-1185">Reference proteome</keyword>
<dbReference type="Pfam" id="PF02836">
    <property type="entry name" value="Glyco_hydro_2_C"/>
    <property type="match status" value="1"/>
</dbReference>
<dbReference type="InterPro" id="IPR017853">
    <property type="entry name" value="GH"/>
</dbReference>
<dbReference type="InterPro" id="IPR048230">
    <property type="entry name" value="GalA-like"/>
</dbReference>
<dbReference type="InterPro" id="IPR013783">
    <property type="entry name" value="Ig-like_fold"/>
</dbReference>
<evidence type="ECO:0000256" key="1">
    <source>
        <dbReference type="ARBA" id="ARBA00007401"/>
    </source>
</evidence>
<dbReference type="Gene3D" id="2.60.40.10">
    <property type="entry name" value="Immunoglobulins"/>
    <property type="match status" value="3"/>
</dbReference>
<dbReference type="InterPro" id="IPR032311">
    <property type="entry name" value="DUF4982"/>
</dbReference>
<comment type="similarity">
    <text evidence="1">Belongs to the glycosyl hydrolase 2 family.</text>
</comment>
<feature type="domain" description="Glycoside hydrolase family 2" evidence="7">
    <location>
        <begin position="669"/>
        <end position="764"/>
    </location>
</feature>
<protein>
    <submittedName>
        <fullName evidence="8">Beta-galactosidase</fullName>
    </submittedName>
</protein>
<dbReference type="InterPro" id="IPR036156">
    <property type="entry name" value="Beta-gal/glucu_dom_sf"/>
</dbReference>
<feature type="domain" description="DUF4982" evidence="6">
    <location>
        <begin position="599"/>
        <end position="656"/>
    </location>
</feature>
<dbReference type="GO" id="GO:0005975">
    <property type="term" value="P:carbohydrate metabolic process"/>
    <property type="evidence" value="ECO:0007669"/>
    <property type="project" value="InterPro"/>
</dbReference>
<dbReference type="InterPro" id="IPR008964">
    <property type="entry name" value="Invasin/intimin_cell_adhesion"/>
</dbReference>
<evidence type="ECO:0000313" key="9">
    <source>
        <dbReference type="Proteomes" id="UP000184038"/>
    </source>
</evidence>
<dbReference type="EMBL" id="FRCP01000018">
    <property type="protein sequence ID" value="SHM82693.1"/>
    <property type="molecule type" value="Genomic_DNA"/>
</dbReference>
<keyword evidence="3" id="KW-0326">Glycosidase</keyword>
<dbReference type="PANTHER" id="PTHR42732">
    <property type="entry name" value="BETA-GALACTOSIDASE"/>
    <property type="match status" value="1"/>
</dbReference>
<dbReference type="SUPFAM" id="SSF49303">
    <property type="entry name" value="beta-Galactosidase/glucuronidase domain"/>
    <property type="match status" value="1"/>
</dbReference>
<evidence type="ECO:0000256" key="3">
    <source>
        <dbReference type="ARBA" id="ARBA00023295"/>
    </source>
</evidence>
<dbReference type="OrthoDB" id="9762066at2"/>
<dbReference type="AlphaFoldDB" id="A0A1M7LWP9"/>
<dbReference type="InterPro" id="IPR040605">
    <property type="entry name" value="Glyco_hydro2_dom5"/>
</dbReference>
<dbReference type="Pfam" id="PF18565">
    <property type="entry name" value="Glyco_hydro2_C5"/>
    <property type="match status" value="1"/>
</dbReference>
<reference evidence="8 9" key="1">
    <citation type="submission" date="2016-11" db="EMBL/GenBank/DDBJ databases">
        <authorList>
            <person name="Jaros S."/>
            <person name="Januszkiewicz K."/>
            <person name="Wedrychowicz H."/>
        </authorList>
    </citation>
    <scope>NUCLEOTIDE SEQUENCE [LARGE SCALE GENOMIC DNA]</scope>
    <source>
        <strain evidence="8 9">DSM 15930</strain>
    </source>
</reference>